<feature type="transmembrane region" description="Helical" evidence="1">
    <location>
        <begin position="41"/>
        <end position="64"/>
    </location>
</feature>
<reference evidence="3" key="1">
    <citation type="journal article" date="2019" name="Int. J. Syst. Evol. Microbiol.">
        <title>The Global Catalogue of Microorganisms (GCM) 10K type strain sequencing project: providing services to taxonomists for standard genome sequencing and annotation.</title>
        <authorList>
            <consortium name="The Broad Institute Genomics Platform"/>
            <consortium name="The Broad Institute Genome Sequencing Center for Infectious Disease"/>
            <person name="Wu L."/>
            <person name="Ma J."/>
        </authorList>
    </citation>
    <scope>NUCLEOTIDE SEQUENCE [LARGE SCALE GENOMIC DNA]</scope>
    <source>
        <strain evidence="3">JCM 12662</strain>
    </source>
</reference>
<keyword evidence="1" id="KW-0812">Transmembrane</keyword>
<evidence type="ECO:0000256" key="1">
    <source>
        <dbReference type="SAM" id="Phobius"/>
    </source>
</evidence>
<proteinExistence type="predicted"/>
<evidence type="ECO:0008006" key="4">
    <source>
        <dbReference type="Google" id="ProtNLM"/>
    </source>
</evidence>
<name>A0ABP3HBG0_9LACT</name>
<dbReference type="Pfam" id="PF11877">
    <property type="entry name" value="DUF3397"/>
    <property type="match status" value="1"/>
</dbReference>
<dbReference type="InterPro" id="IPR024515">
    <property type="entry name" value="DUF3397"/>
</dbReference>
<feature type="transmembrane region" description="Helical" evidence="1">
    <location>
        <begin position="70"/>
        <end position="91"/>
    </location>
</feature>
<feature type="transmembrane region" description="Helical" evidence="1">
    <location>
        <begin position="12"/>
        <end position="29"/>
    </location>
</feature>
<evidence type="ECO:0000313" key="3">
    <source>
        <dbReference type="Proteomes" id="UP001501166"/>
    </source>
</evidence>
<dbReference type="RefSeq" id="WP_343755697.1">
    <property type="nucleotide sequence ID" value="NZ_BAAACW010000109.1"/>
</dbReference>
<organism evidence="2 3">
    <name type="scientific">Alkalibacterium iburiense</name>
    <dbReference type="NCBI Taxonomy" id="290589"/>
    <lineage>
        <taxon>Bacteria</taxon>
        <taxon>Bacillati</taxon>
        <taxon>Bacillota</taxon>
        <taxon>Bacilli</taxon>
        <taxon>Lactobacillales</taxon>
        <taxon>Carnobacteriaceae</taxon>
        <taxon>Alkalibacterium</taxon>
    </lineage>
</organism>
<keyword evidence="3" id="KW-1185">Reference proteome</keyword>
<keyword evidence="1" id="KW-0472">Membrane</keyword>
<evidence type="ECO:0000313" key="2">
    <source>
        <dbReference type="EMBL" id="GAA0365520.1"/>
    </source>
</evidence>
<keyword evidence="1" id="KW-1133">Transmembrane helix</keyword>
<sequence length="130" mass="15519">MDVVNVNTNALDVWGMLFYIIPFIILIFSKRINSQFKMLNLSVKVVDLLIPYMFLYIYILGSIYLGMNTIPYLVIIVSVVAIILATYYAFWTKTLEIYIFLRMWWRYIFLILLAIYIILGLWIGYRIFFV</sequence>
<accession>A0ABP3HBG0</accession>
<dbReference type="EMBL" id="BAAACW010000109">
    <property type="protein sequence ID" value="GAA0365520.1"/>
    <property type="molecule type" value="Genomic_DNA"/>
</dbReference>
<feature type="transmembrane region" description="Helical" evidence="1">
    <location>
        <begin position="103"/>
        <end position="125"/>
    </location>
</feature>
<protein>
    <recommendedName>
        <fullName evidence="4">DUF3397 domain-containing protein</fullName>
    </recommendedName>
</protein>
<gene>
    <name evidence="2" type="ORF">GCM10008932_17140</name>
</gene>
<comment type="caution">
    <text evidence="2">The sequence shown here is derived from an EMBL/GenBank/DDBJ whole genome shotgun (WGS) entry which is preliminary data.</text>
</comment>
<dbReference type="Proteomes" id="UP001501166">
    <property type="component" value="Unassembled WGS sequence"/>
</dbReference>